<dbReference type="HOGENOM" id="CLU_3251559_0_0_6"/>
<dbReference type="AlphaFoldDB" id="A0A0H3EHX2"/>
<dbReference type="KEGG" id="eln:NRG857_05587"/>
<evidence type="ECO:0000313" key="1">
    <source>
        <dbReference type="EMBL" id="ADR26546.1"/>
    </source>
</evidence>
<reference evidence="1 2" key="1">
    <citation type="journal article" date="2010" name="BMC Genomics">
        <title>Genome sequence of adherent-invasive Escherichia coli and comparative genomic analysis with other E. coli pathotypes.</title>
        <authorList>
            <person name="Nash J.H."/>
            <person name="Villegas A."/>
            <person name="Kropinski A.M."/>
            <person name="Aguilar-Valenzuela R."/>
            <person name="Konczy P."/>
            <person name="Mascarenhas M."/>
            <person name="Ziebell K."/>
            <person name="Torres A.G."/>
            <person name="Karmali M.A."/>
            <person name="Coombes B.K."/>
        </authorList>
    </citation>
    <scope>NUCLEOTIDE SEQUENCE [LARGE SCALE GENOMIC DNA]</scope>
    <source>
        <strain evidence="2">NRG 857C / AIEC</strain>
    </source>
</reference>
<proteinExistence type="predicted"/>
<accession>A0A0H3EHX2</accession>
<sequence>MGLVLCFLLMSLVFIHSFDLSRSWCKKIAIRLLLYIQDNVTLIVFLNKN</sequence>
<keyword evidence="2" id="KW-1185">Reference proteome</keyword>
<organism evidence="1 2">
    <name type="scientific">Escherichia coli O83:H1 (strain NRG 857C / AIEC)</name>
    <dbReference type="NCBI Taxonomy" id="685038"/>
    <lineage>
        <taxon>Bacteria</taxon>
        <taxon>Pseudomonadati</taxon>
        <taxon>Pseudomonadota</taxon>
        <taxon>Gammaproteobacteria</taxon>
        <taxon>Enterobacterales</taxon>
        <taxon>Enterobacteriaceae</taxon>
        <taxon>Escherichia</taxon>
    </lineage>
</organism>
<protein>
    <submittedName>
        <fullName evidence="1">Uncharacterized protein</fullName>
    </submittedName>
</protein>
<dbReference type="Proteomes" id="UP000008614">
    <property type="component" value="Chromosome"/>
</dbReference>
<evidence type="ECO:0000313" key="2">
    <source>
        <dbReference type="Proteomes" id="UP000008614"/>
    </source>
</evidence>
<dbReference type="InterPro" id="IPR057784">
    <property type="entry name" value="YlcJ-like"/>
</dbReference>
<dbReference type="RefSeq" id="WP_014640128.1">
    <property type="nucleotide sequence ID" value="NC_017634.1"/>
</dbReference>
<gene>
    <name evidence="1" type="ordered locus">NRG857_05587</name>
</gene>
<dbReference type="EMBL" id="CP001855">
    <property type="protein sequence ID" value="ADR26546.1"/>
    <property type="molecule type" value="Genomic_DNA"/>
</dbReference>
<dbReference type="Pfam" id="PF23688">
    <property type="entry name" value="YlcJ"/>
    <property type="match status" value="1"/>
</dbReference>
<name>A0A0H3EHX2_ECO8N</name>